<feature type="signal peptide" evidence="1">
    <location>
        <begin position="1"/>
        <end position="22"/>
    </location>
</feature>
<dbReference type="KEGG" id="bhg:I6G56_30105"/>
<keyword evidence="1" id="KW-0732">Signal</keyword>
<accession>A0A7T2U627</accession>
<feature type="chain" id="PRO_5032759074" evidence="1">
    <location>
        <begin position="23"/>
        <end position="78"/>
    </location>
</feature>
<gene>
    <name evidence="2" type="ORF">I6G56_30105</name>
</gene>
<dbReference type="AlphaFoldDB" id="A0A7T2U627"/>
<protein>
    <submittedName>
        <fullName evidence="2">Uncharacterized protein</fullName>
    </submittedName>
</protein>
<reference evidence="2 3" key="1">
    <citation type="submission" date="2020-12" db="EMBL/GenBank/DDBJ databases">
        <title>FDA dAtabase for Regulatory Grade micrObial Sequences (FDA-ARGOS): Supporting development and validation of Infectious Disease Dx tests.</title>
        <authorList>
            <person name="Nelson B."/>
            <person name="Plummer A."/>
            <person name="Tallon L."/>
            <person name="Sadzewicz L."/>
            <person name="Zhao X."/>
            <person name="Boylan J."/>
            <person name="Ott S."/>
            <person name="Bowen H."/>
            <person name="Vavikolanu K."/>
            <person name="Mehta A."/>
            <person name="Aluvathingal J."/>
            <person name="Nadendla S."/>
            <person name="Myers T."/>
            <person name="Yan Y."/>
            <person name="Sichtig H."/>
        </authorList>
    </citation>
    <scope>NUCLEOTIDE SEQUENCE [LARGE SCALE GENOMIC DNA]</scope>
    <source>
        <strain evidence="2 3">FDAARGOS_899</strain>
    </source>
</reference>
<proteinExistence type="predicted"/>
<evidence type="ECO:0000256" key="1">
    <source>
        <dbReference type="SAM" id="SignalP"/>
    </source>
</evidence>
<dbReference type="RefSeq" id="WP_144411856.1">
    <property type="nucleotide sequence ID" value="NZ_CP013382.1"/>
</dbReference>
<organism evidence="2 3">
    <name type="scientific">Burkholderia humptydooensis</name>
    <dbReference type="NCBI Taxonomy" id="430531"/>
    <lineage>
        <taxon>Bacteria</taxon>
        <taxon>Pseudomonadati</taxon>
        <taxon>Pseudomonadota</taxon>
        <taxon>Betaproteobacteria</taxon>
        <taxon>Burkholderiales</taxon>
        <taxon>Burkholderiaceae</taxon>
        <taxon>Burkholderia</taxon>
        <taxon>pseudomallei group</taxon>
    </lineage>
</organism>
<dbReference type="EMBL" id="CP065687">
    <property type="protein sequence ID" value="QPS46341.1"/>
    <property type="molecule type" value="Genomic_DNA"/>
</dbReference>
<evidence type="ECO:0000313" key="2">
    <source>
        <dbReference type="EMBL" id="QPS46341.1"/>
    </source>
</evidence>
<sequence length="78" mass="8341">MKLAKHFIAVAALTAIYSFALAVAQRNADDLVDAHKTIAFRVGDKACEVKNIFVGDALVRVEQHCEALSEGGSSDAHD</sequence>
<evidence type="ECO:0000313" key="3">
    <source>
        <dbReference type="Proteomes" id="UP000594943"/>
    </source>
</evidence>
<dbReference type="Proteomes" id="UP000594943">
    <property type="component" value="Chromosome 2"/>
</dbReference>
<name>A0A7T2U627_9BURK</name>